<evidence type="ECO:0000313" key="2">
    <source>
        <dbReference type="EMBL" id="TDX00667.1"/>
    </source>
</evidence>
<dbReference type="EMBL" id="SODV01000001">
    <property type="protein sequence ID" value="TDX00667.1"/>
    <property type="molecule type" value="Genomic_DNA"/>
</dbReference>
<reference evidence="2 3" key="1">
    <citation type="submission" date="2019-03" db="EMBL/GenBank/DDBJ databases">
        <title>Genomic Encyclopedia of Type Strains, Phase IV (KMG-IV): sequencing the most valuable type-strain genomes for metagenomic binning, comparative biology and taxonomic classification.</title>
        <authorList>
            <person name="Goeker M."/>
        </authorList>
    </citation>
    <scope>NUCLEOTIDE SEQUENCE [LARGE SCALE GENOMIC DNA]</scope>
    <source>
        <strain evidence="2 3">DSM 100059</strain>
    </source>
</reference>
<proteinExistence type="predicted"/>
<name>A0A4R8DTC0_9BACT</name>
<organism evidence="2 3">
    <name type="scientific">Dinghuibacter silviterrae</name>
    <dbReference type="NCBI Taxonomy" id="1539049"/>
    <lineage>
        <taxon>Bacteria</taxon>
        <taxon>Pseudomonadati</taxon>
        <taxon>Bacteroidota</taxon>
        <taxon>Chitinophagia</taxon>
        <taxon>Chitinophagales</taxon>
        <taxon>Chitinophagaceae</taxon>
        <taxon>Dinghuibacter</taxon>
    </lineage>
</organism>
<evidence type="ECO:0000313" key="3">
    <source>
        <dbReference type="Proteomes" id="UP000294498"/>
    </source>
</evidence>
<keyword evidence="3" id="KW-1185">Reference proteome</keyword>
<evidence type="ECO:0000256" key="1">
    <source>
        <dbReference type="SAM" id="MobiDB-lite"/>
    </source>
</evidence>
<gene>
    <name evidence="2" type="ORF">EDB95_1693</name>
</gene>
<feature type="region of interest" description="Disordered" evidence="1">
    <location>
        <begin position="37"/>
        <end position="56"/>
    </location>
</feature>
<dbReference type="RefSeq" id="WP_133992538.1">
    <property type="nucleotide sequence ID" value="NZ_SODV01000001.1"/>
</dbReference>
<protein>
    <submittedName>
        <fullName evidence="2">GLPGLI family protein</fullName>
    </submittedName>
</protein>
<dbReference type="Proteomes" id="UP000294498">
    <property type="component" value="Unassembled WGS sequence"/>
</dbReference>
<accession>A0A4R8DTC0</accession>
<dbReference type="AlphaFoldDB" id="A0A4R8DTC0"/>
<sequence>MSADKAIQGTAVLAALTAGLLALALLAGAPLRAQNAGSASRADTTHLHPDTTKVPPVRMMTEGTITYKLVSDGASKDEAAILAAASFTLQLKGSRTRTDFAGSLGSTSTIYSSLTHAGALLQEYGQQKILIRMGKEDFDDLGKPYKMTYTYTGDTATIAGYPCKKVIGRTPAGDTLLIWYTPELLPQNKEYSYRFTPLPGLPLSYEGRMGPSKVTYQAVKISLDPVPSTKFDIPKTGYREMSYTESKKLH</sequence>
<dbReference type="OrthoDB" id="1467107at2"/>
<comment type="caution">
    <text evidence="2">The sequence shown here is derived from an EMBL/GenBank/DDBJ whole genome shotgun (WGS) entry which is preliminary data.</text>
</comment>